<dbReference type="SFLD" id="SFLDG01017">
    <property type="entry name" value="Polyprenyl_Transferase_Like"/>
    <property type="match status" value="1"/>
</dbReference>
<organism evidence="8 9">
    <name type="scientific">Candidatus Desulfacyla euxinica</name>
    <dbReference type="NCBI Taxonomy" id="2841693"/>
    <lineage>
        <taxon>Bacteria</taxon>
        <taxon>Deltaproteobacteria</taxon>
        <taxon>Candidatus Desulfacyla</taxon>
    </lineage>
</organism>
<dbReference type="InterPro" id="IPR033749">
    <property type="entry name" value="Polyprenyl_synt_CS"/>
</dbReference>
<evidence type="ECO:0000256" key="3">
    <source>
        <dbReference type="ARBA" id="ARBA00022679"/>
    </source>
</evidence>
<dbReference type="InterPro" id="IPR053378">
    <property type="entry name" value="Prenyl_diphosphate_synthase"/>
</dbReference>
<dbReference type="InterPro" id="IPR000092">
    <property type="entry name" value="Polyprenyl_synt"/>
</dbReference>
<sequence length="306" mass="33249">MERKMPDEAVPNLKIYLAEKKKTVEAALQGYFPEPEGLTSDLINAMRYSLFAGGKRLRPILCIAGAETVEGSGRQILPVACALELIHTYSLIHDDLPLMDDDDLRRGKPTNHKVFGEPIALLAGDGLLTEAFNLMTSVHISGKISPQILLRAISLISRAAGYDGMVGGQAVDIQWEGKKADFTVVKFMHIHKTGALITASVASGAILGGADESQIEAITSYGEKIGLAFQISDDILDIEGDSKTMGKKAGADEQKGKMTYPAVLGLNESKRIQSELVQTAVLDLREFGSRAEPLRQIARYIIKRKK</sequence>
<dbReference type="PROSITE" id="PS00444">
    <property type="entry name" value="POLYPRENYL_SYNTHASE_2"/>
    <property type="match status" value="1"/>
</dbReference>
<dbReference type="SUPFAM" id="SSF48576">
    <property type="entry name" value="Terpenoid synthases"/>
    <property type="match status" value="1"/>
</dbReference>
<protein>
    <submittedName>
        <fullName evidence="8">Polyprenyl synthetase family protein</fullName>
    </submittedName>
</protein>
<gene>
    <name evidence="8" type="ORF">H8E19_03925</name>
</gene>
<dbReference type="AlphaFoldDB" id="A0A8J6MYP2"/>
<comment type="cofactor">
    <cofactor evidence="1">
        <name>Mg(2+)</name>
        <dbReference type="ChEBI" id="CHEBI:18420"/>
    </cofactor>
</comment>
<keyword evidence="5" id="KW-0460">Magnesium</keyword>
<dbReference type="GO" id="GO:0046872">
    <property type="term" value="F:metal ion binding"/>
    <property type="evidence" value="ECO:0007669"/>
    <property type="project" value="UniProtKB-KW"/>
</dbReference>
<reference evidence="8 9" key="1">
    <citation type="submission" date="2020-08" db="EMBL/GenBank/DDBJ databases">
        <title>Bridging the membrane lipid divide: bacteria of the FCB group superphylum have the potential to synthesize archaeal ether lipids.</title>
        <authorList>
            <person name="Villanueva L."/>
            <person name="Von Meijenfeldt F.A.B."/>
            <person name="Westbye A.B."/>
            <person name="Yadav S."/>
            <person name="Hopmans E.C."/>
            <person name="Dutilh B.E."/>
            <person name="Sinninghe Damste J.S."/>
        </authorList>
    </citation>
    <scope>NUCLEOTIDE SEQUENCE [LARGE SCALE GENOMIC DNA]</scope>
    <source>
        <strain evidence="8">NIOZ-UU27</strain>
    </source>
</reference>
<keyword evidence="6" id="KW-0414">Isoprene biosynthesis</keyword>
<comment type="caution">
    <text evidence="8">The sequence shown here is derived from an EMBL/GenBank/DDBJ whole genome shotgun (WGS) entry which is preliminary data.</text>
</comment>
<dbReference type="PANTHER" id="PTHR43281">
    <property type="entry name" value="FARNESYL DIPHOSPHATE SYNTHASE"/>
    <property type="match status" value="1"/>
</dbReference>
<dbReference type="GO" id="GO:0005737">
    <property type="term" value="C:cytoplasm"/>
    <property type="evidence" value="ECO:0007669"/>
    <property type="project" value="UniProtKB-ARBA"/>
</dbReference>
<comment type="similarity">
    <text evidence="2 7">Belongs to the FPP/GGPP synthase family.</text>
</comment>
<accession>A0A8J6MYP2</accession>
<name>A0A8J6MYP2_9DELT</name>
<dbReference type="Proteomes" id="UP000650524">
    <property type="component" value="Unassembled WGS sequence"/>
</dbReference>
<dbReference type="Gene3D" id="1.10.600.10">
    <property type="entry name" value="Farnesyl Diphosphate Synthase"/>
    <property type="match status" value="1"/>
</dbReference>
<evidence type="ECO:0000256" key="2">
    <source>
        <dbReference type="ARBA" id="ARBA00006706"/>
    </source>
</evidence>
<evidence type="ECO:0000313" key="8">
    <source>
        <dbReference type="EMBL" id="MBC8176531.1"/>
    </source>
</evidence>
<dbReference type="InterPro" id="IPR008949">
    <property type="entry name" value="Isoprenoid_synthase_dom_sf"/>
</dbReference>
<keyword evidence="3 7" id="KW-0808">Transferase</keyword>
<dbReference type="CDD" id="cd00685">
    <property type="entry name" value="Trans_IPPS_HT"/>
    <property type="match status" value="1"/>
</dbReference>
<dbReference type="PROSITE" id="PS00723">
    <property type="entry name" value="POLYPRENYL_SYNTHASE_1"/>
    <property type="match status" value="1"/>
</dbReference>
<evidence type="ECO:0000256" key="4">
    <source>
        <dbReference type="ARBA" id="ARBA00022723"/>
    </source>
</evidence>
<proteinExistence type="inferred from homology"/>
<dbReference type="SFLD" id="SFLDS00005">
    <property type="entry name" value="Isoprenoid_Synthase_Type_I"/>
    <property type="match status" value="1"/>
</dbReference>
<evidence type="ECO:0000256" key="1">
    <source>
        <dbReference type="ARBA" id="ARBA00001946"/>
    </source>
</evidence>
<dbReference type="PANTHER" id="PTHR43281:SF1">
    <property type="entry name" value="FARNESYL DIPHOSPHATE SYNTHASE"/>
    <property type="match status" value="1"/>
</dbReference>
<dbReference type="GO" id="GO:0004659">
    <property type="term" value="F:prenyltransferase activity"/>
    <property type="evidence" value="ECO:0007669"/>
    <property type="project" value="InterPro"/>
</dbReference>
<evidence type="ECO:0000313" key="9">
    <source>
        <dbReference type="Proteomes" id="UP000650524"/>
    </source>
</evidence>
<dbReference type="NCBIfam" id="NF045485">
    <property type="entry name" value="FPPsyn"/>
    <property type="match status" value="1"/>
</dbReference>
<dbReference type="GO" id="GO:0016114">
    <property type="term" value="P:terpenoid biosynthetic process"/>
    <property type="evidence" value="ECO:0007669"/>
    <property type="project" value="UniProtKB-ARBA"/>
</dbReference>
<keyword evidence="4" id="KW-0479">Metal-binding</keyword>
<evidence type="ECO:0000256" key="6">
    <source>
        <dbReference type="ARBA" id="ARBA00023229"/>
    </source>
</evidence>
<evidence type="ECO:0000256" key="5">
    <source>
        <dbReference type="ARBA" id="ARBA00022842"/>
    </source>
</evidence>
<dbReference type="FunFam" id="1.10.600.10:FF:000001">
    <property type="entry name" value="Geranylgeranyl diphosphate synthase"/>
    <property type="match status" value="1"/>
</dbReference>
<dbReference type="EMBL" id="JACNJD010000142">
    <property type="protein sequence ID" value="MBC8176531.1"/>
    <property type="molecule type" value="Genomic_DNA"/>
</dbReference>
<evidence type="ECO:0000256" key="7">
    <source>
        <dbReference type="RuleBase" id="RU004466"/>
    </source>
</evidence>
<dbReference type="Pfam" id="PF00348">
    <property type="entry name" value="polyprenyl_synt"/>
    <property type="match status" value="1"/>
</dbReference>